<keyword evidence="6" id="KW-1185">Reference proteome</keyword>
<organism evidence="5 6">
    <name type="scientific">Pollutimonas subterranea</name>
    <dbReference type="NCBI Taxonomy" id="2045210"/>
    <lineage>
        <taxon>Bacteria</taxon>
        <taxon>Pseudomonadati</taxon>
        <taxon>Pseudomonadota</taxon>
        <taxon>Betaproteobacteria</taxon>
        <taxon>Burkholderiales</taxon>
        <taxon>Alcaligenaceae</taxon>
        <taxon>Pollutimonas</taxon>
    </lineage>
</organism>
<comment type="catalytic activity">
    <reaction evidence="4">
        <text>(S)-ureidoglycolate = urea + glyoxylate</text>
        <dbReference type="Rhea" id="RHEA:11304"/>
        <dbReference type="ChEBI" id="CHEBI:16199"/>
        <dbReference type="ChEBI" id="CHEBI:36655"/>
        <dbReference type="ChEBI" id="CHEBI:57296"/>
        <dbReference type="EC" id="4.3.2.3"/>
    </reaction>
</comment>
<accession>A0A2N4U6J5</accession>
<dbReference type="RefSeq" id="WP_102073163.1">
    <property type="nucleotide sequence ID" value="NZ_PDNW01000004.1"/>
</dbReference>
<evidence type="ECO:0000313" key="5">
    <source>
        <dbReference type="EMBL" id="PLC50619.1"/>
    </source>
</evidence>
<dbReference type="PANTHER" id="PTHR21221:SF1">
    <property type="entry name" value="UREIDOGLYCOLATE LYASE"/>
    <property type="match status" value="1"/>
</dbReference>
<dbReference type="CDD" id="cd20298">
    <property type="entry name" value="cupin_UAH"/>
    <property type="match status" value="1"/>
</dbReference>
<keyword evidence="2" id="KW-0659">Purine metabolism</keyword>
<dbReference type="InterPro" id="IPR047233">
    <property type="entry name" value="UAH_cupin"/>
</dbReference>
<dbReference type="GO" id="GO:0050385">
    <property type="term" value="F:ureidoglycolate lyase activity"/>
    <property type="evidence" value="ECO:0007669"/>
    <property type="project" value="UniProtKB-EC"/>
</dbReference>
<evidence type="ECO:0000256" key="4">
    <source>
        <dbReference type="ARBA" id="ARBA00047684"/>
    </source>
</evidence>
<dbReference type="InterPro" id="IPR011051">
    <property type="entry name" value="RmlC_Cupin_sf"/>
</dbReference>
<dbReference type="Pfam" id="PF04115">
    <property type="entry name" value="Ureidogly_lyase"/>
    <property type="match status" value="1"/>
</dbReference>
<dbReference type="GO" id="GO:0006144">
    <property type="term" value="P:purine nucleobase metabolic process"/>
    <property type="evidence" value="ECO:0007669"/>
    <property type="project" value="UniProtKB-KW"/>
</dbReference>
<dbReference type="InterPro" id="IPR024060">
    <property type="entry name" value="Ureidoglycolate_lyase_dom_sf"/>
</dbReference>
<protein>
    <recommendedName>
        <fullName evidence="7">Ureidoglycolate lyase</fullName>
    </recommendedName>
</protein>
<proteinExistence type="predicted"/>
<comment type="caution">
    <text evidence="5">The sequence shown here is derived from an EMBL/GenBank/DDBJ whole genome shotgun (WGS) entry which is preliminary data.</text>
</comment>
<name>A0A2N4U6J5_9BURK</name>
<dbReference type="InterPro" id="IPR007247">
    <property type="entry name" value="Ureidogly_lyase"/>
</dbReference>
<dbReference type="Gene3D" id="2.60.120.480">
    <property type="entry name" value="Ureidoglycolate hydrolase"/>
    <property type="match status" value="1"/>
</dbReference>
<reference evidence="5 6" key="1">
    <citation type="submission" date="2017-10" db="EMBL/GenBank/DDBJ databases">
        <title>Two draft genome sequences of Pusillimonas sp. strains isolated from a nitrate- and radionuclide-contaminated groundwater in Russia.</title>
        <authorList>
            <person name="Grouzdev D.S."/>
            <person name="Tourova T.P."/>
            <person name="Goeva M.A."/>
            <person name="Babich T.L."/>
            <person name="Sokolova D.S."/>
            <person name="Abdullin R."/>
            <person name="Poltaraus A.B."/>
            <person name="Toshchakov S.V."/>
            <person name="Nazina T.N."/>
        </authorList>
    </citation>
    <scope>NUCLEOTIDE SEQUENCE [LARGE SCALE GENOMIC DNA]</scope>
    <source>
        <strain evidence="5 6">JR1/69-3-13</strain>
    </source>
</reference>
<sequence length="170" mass="18692">MPAIIVEPLTPDTFKPFGDVIHMPAEPGRIYFDEALGTLRSHARASLSTIRCAPSPSLPFRVETLERHEFSSQTFVAIDAECWLIIVAPHSLDGGPDTSRARAFLATYQQGVTYRANTWHHALTVFDKPAQFAIYMWSDGTSGDEEFMQVRPFTVIAGPDGIDSGIVGVP</sequence>
<evidence type="ECO:0008006" key="7">
    <source>
        <dbReference type="Google" id="ProtNLM"/>
    </source>
</evidence>
<evidence type="ECO:0000256" key="3">
    <source>
        <dbReference type="ARBA" id="ARBA00023239"/>
    </source>
</evidence>
<dbReference type="EMBL" id="PDNW01000004">
    <property type="protein sequence ID" value="PLC50619.1"/>
    <property type="molecule type" value="Genomic_DNA"/>
</dbReference>
<dbReference type="PANTHER" id="PTHR21221">
    <property type="entry name" value="UREIDOGLYCOLATE HYDROLASE"/>
    <property type="match status" value="1"/>
</dbReference>
<evidence type="ECO:0000256" key="2">
    <source>
        <dbReference type="ARBA" id="ARBA00022631"/>
    </source>
</evidence>
<comment type="subunit">
    <text evidence="1">Homodimer.</text>
</comment>
<dbReference type="GO" id="GO:0004848">
    <property type="term" value="F:ureidoglycolate hydrolase activity"/>
    <property type="evidence" value="ECO:0007669"/>
    <property type="project" value="InterPro"/>
</dbReference>
<gene>
    <name evidence="5" type="ORF">CR159_06305</name>
</gene>
<dbReference type="Proteomes" id="UP000234190">
    <property type="component" value="Unassembled WGS sequence"/>
</dbReference>
<dbReference type="OrthoDB" id="9804602at2"/>
<evidence type="ECO:0000313" key="6">
    <source>
        <dbReference type="Proteomes" id="UP000234190"/>
    </source>
</evidence>
<evidence type="ECO:0000256" key="1">
    <source>
        <dbReference type="ARBA" id="ARBA00011738"/>
    </source>
</evidence>
<dbReference type="AlphaFoldDB" id="A0A2N4U6J5"/>
<dbReference type="SUPFAM" id="SSF51182">
    <property type="entry name" value="RmlC-like cupins"/>
    <property type="match status" value="1"/>
</dbReference>
<dbReference type="GO" id="GO:0000256">
    <property type="term" value="P:allantoin catabolic process"/>
    <property type="evidence" value="ECO:0007669"/>
    <property type="project" value="InterPro"/>
</dbReference>
<keyword evidence="3" id="KW-0456">Lyase</keyword>